<proteinExistence type="predicted"/>
<dbReference type="Pfam" id="PF00028">
    <property type="entry name" value="Cadherin"/>
    <property type="match status" value="2"/>
</dbReference>
<evidence type="ECO:0000256" key="6">
    <source>
        <dbReference type="ARBA" id="ARBA00022989"/>
    </source>
</evidence>
<evidence type="ECO:0000256" key="7">
    <source>
        <dbReference type="ARBA" id="ARBA00023136"/>
    </source>
</evidence>
<reference evidence="10" key="2">
    <citation type="submission" date="2025-08" db="UniProtKB">
        <authorList>
            <consortium name="Ensembl"/>
        </authorList>
    </citation>
    <scope>IDENTIFICATION</scope>
</reference>
<dbReference type="OMA" id="NVINSWE"/>
<evidence type="ECO:0000256" key="4">
    <source>
        <dbReference type="ARBA" id="ARBA00022837"/>
    </source>
</evidence>
<evidence type="ECO:0000256" key="5">
    <source>
        <dbReference type="ARBA" id="ARBA00022889"/>
    </source>
</evidence>
<dbReference type="PROSITE" id="PS00232">
    <property type="entry name" value="CADHERIN_1"/>
    <property type="match status" value="1"/>
</dbReference>
<dbReference type="PANTHER" id="PTHR24025:SF31">
    <property type="entry name" value="NEURAL-CADHERIN"/>
    <property type="match status" value="1"/>
</dbReference>
<keyword evidence="6" id="KW-1133">Transmembrane helix</keyword>
<keyword evidence="11" id="KW-1185">Reference proteome</keyword>
<dbReference type="PROSITE" id="PS50268">
    <property type="entry name" value="CADHERIN_2"/>
    <property type="match status" value="4"/>
</dbReference>
<feature type="domain" description="Cadherin" evidence="9">
    <location>
        <begin position="263"/>
        <end position="365"/>
    </location>
</feature>
<reference evidence="10" key="3">
    <citation type="submission" date="2025-09" db="UniProtKB">
        <authorList>
            <consortium name="Ensembl"/>
        </authorList>
    </citation>
    <scope>IDENTIFICATION</scope>
</reference>
<dbReference type="CDD" id="cd11304">
    <property type="entry name" value="Cadherin_repeat"/>
    <property type="match status" value="3"/>
</dbReference>
<dbReference type="EMBL" id="AFYH01016778">
    <property type="status" value="NOT_ANNOTATED_CDS"/>
    <property type="molecule type" value="Genomic_DNA"/>
</dbReference>
<feature type="domain" description="Cadherin" evidence="9">
    <location>
        <begin position="150"/>
        <end position="264"/>
    </location>
</feature>
<dbReference type="InterPro" id="IPR002126">
    <property type="entry name" value="Cadherin-like_dom"/>
</dbReference>
<dbReference type="InParanoid" id="H3BGE1"/>
<dbReference type="EMBL" id="AFYH01016776">
    <property type="status" value="NOT_ANNOTATED_CDS"/>
    <property type="molecule type" value="Genomic_DNA"/>
</dbReference>
<keyword evidence="4 8" id="KW-0106">Calcium</keyword>
<organism evidence="10 11">
    <name type="scientific">Latimeria chalumnae</name>
    <name type="common">Coelacanth</name>
    <dbReference type="NCBI Taxonomy" id="7897"/>
    <lineage>
        <taxon>Eukaryota</taxon>
        <taxon>Metazoa</taxon>
        <taxon>Chordata</taxon>
        <taxon>Craniata</taxon>
        <taxon>Vertebrata</taxon>
        <taxon>Euteleostomi</taxon>
        <taxon>Coelacanthiformes</taxon>
        <taxon>Coelacanthidae</taxon>
        <taxon>Latimeria</taxon>
    </lineage>
</organism>
<evidence type="ECO:0000256" key="1">
    <source>
        <dbReference type="ARBA" id="ARBA00004370"/>
    </source>
</evidence>
<accession>H3BGE1</accession>
<dbReference type="PANTHER" id="PTHR24025">
    <property type="entry name" value="DESMOGLEIN FAMILY MEMBER"/>
    <property type="match status" value="1"/>
</dbReference>
<dbReference type="PRINTS" id="PR00205">
    <property type="entry name" value="CADHERIN"/>
</dbReference>
<evidence type="ECO:0000256" key="3">
    <source>
        <dbReference type="ARBA" id="ARBA00022737"/>
    </source>
</evidence>
<dbReference type="HOGENOM" id="CLU_563310_0_0_1"/>
<dbReference type="Gene3D" id="2.60.40.60">
    <property type="entry name" value="Cadherins"/>
    <property type="match status" value="5"/>
</dbReference>
<dbReference type="EMBL" id="AFYH01016777">
    <property type="status" value="NOT_ANNOTATED_CDS"/>
    <property type="molecule type" value="Genomic_DNA"/>
</dbReference>
<reference evidence="11" key="1">
    <citation type="submission" date="2011-08" db="EMBL/GenBank/DDBJ databases">
        <title>The draft genome of Latimeria chalumnae.</title>
        <authorList>
            <person name="Di Palma F."/>
            <person name="Alfoldi J."/>
            <person name="Johnson J."/>
            <person name="Berlin A."/>
            <person name="Gnerre S."/>
            <person name="Jaffe D."/>
            <person name="MacCallum I."/>
            <person name="Young S."/>
            <person name="Walker B.J."/>
            <person name="Lander E."/>
            <person name="Lindblad-Toh K."/>
        </authorList>
    </citation>
    <scope>NUCLEOTIDE SEQUENCE [LARGE SCALE GENOMIC DNA]</scope>
    <source>
        <strain evidence="11">Wild caught</strain>
    </source>
</reference>
<keyword evidence="3" id="KW-0677">Repeat</keyword>
<dbReference type="GO" id="GO:0005509">
    <property type="term" value="F:calcium ion binding"/>
    <property type="evidence" value="ECO:0007669"/>
    <property type="project" value="UniProtKB-UniRule"/>
</dbReference>
<dbReference type="AlphaFoldDB" id="H3BGE1"/>
<feature type="domain" description="Cadherin" evidence="9">
    <location>
        <begin position="1"/>
        <end position="45"/>
    </location>
</feature>
<dbReference type="eggNOG" id="KOG1219">
    <property type="taxonomic scope" value="Eukaryota"/>
</dbReference>
<dbReference type="eggNOG" id="KOG4289">
    <property type="taxonomic scope" value="Eukaryota"/>
</dbReference>
<name>H3BGE1_LATCH</name>
<dbReference type="GeneTree" id="ENSGT00940000166694"/>
<dbReference type="EMBL" id="AFYH01016779">
    <property type="status" value="NOT_ANNOTATED_CDS"/>
    <property type="molecule type" value="Genomic_DNA"/>
</dbReference>
<dbReference type="InterPro" id="IPR020894">
    <property type="entry name" value="Cadherin_CS"/>
</dbReference>
<dbReference type="Proteomes" id="UP000008672">
    <property type="component" value="Unassembled WGS sequence"/>
</dbReference>
<dbReference type="GO" id="GO:0005911">
    <property type="term" value="C:cell-cell junction"/>
    <property type="evidence" value="ECO:0007669"/>
    <property type="project" value="TreeGrafter"/>
</dbReference>
<evidence type="ECO:0000313" key="10">
    <source>
        <dbReference type="Ensembl" id="ENSLACP00000020962.1"/>
    </source>
</evidence>
<sequence>LDYELNPKQFQMTIAVKEVGPPKPKSCTGVVTIKVQNINDEAPVFVNLPANPIRISENLGAGTLVYKCVATDRDIGDRVYYEFVKIYKGFTINEVTGDLTLSYPLDYEDTTIPHSTVLQIRAYDNDRVHSTTAKITVDLTDSNDNPPQCNGYFYFTQLAETTPIGTLVKALNCWDNDLTGPNNAITYTMVADKFSANKFQLTKNQITALVVGPENLEYDDLAFAGTDFVHRLAVTVSDGGIPSLESVATIIIKVIPVNEWRPNSVANTFTVLENSVIGTLVGTVKFTDTDWPFNNVKYSITGGDIGIPPKFYIDPATGNIQVLHKLDFETETQYSMKVQAVDRQKTSVASVIVNILNVNDEPPVCNPEYYETLIYSTIKTPFLQLKCNDKDSLDREINYVIIAGNVNNRFELQRPNAEPPSVATTQSFQYHVFQGIQDPTDFELLIEVTDELDGNKALRQTSTATVIIHVVPWTTTQATTTL</sequence>
<feature type="domain" description="Cadherin" evidence="9">
    <location>
        <begin position="47"/>
        <end position="149"/>
    </location>
</feature>
<evidence type="ECO:0000259" key="9">
    <source>
        <dbReference type="PROSITE" id="PS50268"/>
    </source>
</evidence>
<evidence type="ECO:0000256" key="8">
    <source>
        <dbReference type="PROSITE-ProRule" id="PRU00043"/>
    </source>
</evidence>
<protein>
    <recommendedName>
        <fullName evidence="9">Cadherin domain-containing protein</fullName>
    </recommendedName>
</protein>
<dbReference type="SUPFAM" id="SSF49313">
    <property type="entry name" value="Cadherin-like"/>
    <property type="match status" value="4"/>
</dbReference>
<dbReference type="Ensembl" id="ENSLACT00000021102.1">
    <property type="protein sequence ID" value="ENSLACP00000020962.1"/>
    <property type="gene ID" value="ENSLACG00000018418.1"/>
</dbReference>
<dbReference type="SMART" id="SM00112">
    <property type="entry name" value="CA"/>
    <property type="match status" value="3"/>
</dbReference>
<dbReference type="InterPro" id="IPR050971">
    <property type="entry name" value="Cadherin-domain_protein"/>
</dbReference>
<dbReference type="InterPro" id="IPR015919">
    <property type="entry name" value="Cadherin-like_sf"/>
</dbReference>
<keyword evidence="5" id="KW-0130">Cell adhesion</keyword>
<keyword evidence="2" id="KW-0812">Transmembrane</keyword>
<comment type="subcellular location">
    <subcellularLocation>
        <location evidence="1">Membrane</location>
    </subcellularLocation>
</comment>
<keyword evidence="7" id="KW-0472">Membrane</keyword>
<dbReference type="GO" id="GO:0005886">
    <property type="term" value="C:plasma membrane"/>
    <property type="evidence" value="ECO:0007669"/>
    <property type="project" value="InterPro"/>
</dbReference>
<evidence type="ECO:0000256" key="2">
    <source>
        <dbReference type="ARBA" id="ARBA00022692"/>
    </source>
</evidence>
<dbReference type="GO" id="GO:0007156">
    <property type="term" value="P:homophilic cell adhesion via plasma membrane adhesion molecules"/>
    <property type="evidence" value="ECO:0007669"/>
    <property type="project" value="InterPro"/>
</dbReference>
<evidence type="ECO:0000313" key="11">
    <source>
        <dbReference type="Proteomes" id="UP000008672"/>
    </source>
</evidence>